<sequence>QESILSLYSNIIEEQKQLDIIEDADNNEMMGVIHYLPHHGVLTPDKNTTKLRIVYDASAHLHLIQYCYHT</sequence>
<dbReference type="AlphaFoldDB" id="A0A1I7VGP5"/>
<organism evidence="1 2">
    <name type="scientific">Loa loa</name>
    <name type="common">Eye worm</name>
    <name type="synonym">Filaria loa</name>
    <dbReference type="NCBI Taxonomy" id="7209"/>
    <lineage>
        <taxon>Eukaryota</taxon>
        <taxon>Metazoa</taxon>
        <taxon>Ecdysozoa</taxon>
        <taxon>Nematoda</taxon>
        <taxon>Chromadorea</taxon>
        <taxon>Rhabditida</taxon>
        <taxon>Spirurina</taxon>
        <taxon>Spiruromorpha</taxon>
        <taxon>Filarioidea</taxon>
        <taxon>Onchocercidae</taxon>
        <taxon>Loa</taxon>
    </lineage>
</organism>
<dbReference type="WBParaSite" id="EN70_2354">
    <property type="protein sequence ID" value="EN70_2354"/>
    <property type="gene ID" value="EN70_2354"/>
</dbReference>
<protein>
    <submittedName>
        <fullName evidence="2">Reverse transcriptase domain-containing protein</fullName>
    </submittedName>
</protein>
<proteinExistence type="predicted"/>
<evidence type="ECO:0000313" key="1">
    <source>
        <dbReference type="Proteomes" id="UP000095285"/>
    </source>
</evidence>
<reference evidence="1" key="1">
    <citation type="submission" date="2012-04" db="EMBL/GenBank/DDBJ databases">
        <title>The Genome Sequence of Loa loa.</title>
        <authorList>
            <consortium name="The Broad Institute Genome Sequencing Platform"/>
            <consortium name="Broad Institute Genome Sequencing Center for Infectious Disease"/>
            <person name="Nutman T.B."/>
            <person name="Fink D.L."/>
            <person name="Russ C."/>
            <person name="Young S."/>
            <person name="Zeng Q."/>
            <person name="Gargeya S."/>
            <person name="Alvarado L."/>
            <person name="Berlin A."/>
            <person name="Chapman S.B."/>
            <person name="Chen Z."/>
            <person name="Freedman E."/>
            <person name="Gellesch M."/>
            <person name="Goldberg J."/>
            <person name="Griggs A."/>
            <person name="Gujja S."/>
            <person name="Heilman E.R."/>
            <person name="Heiman D."/>
            <person name="Howarth C."/>
            <person name="Mehta T."/>
            <person name="Neiman D."/>
            <person name="Pearson M."/>
            <person name="Roberts A."/>
            <person name="Saif S."/>
            <person name="Shea T."/>
            <person name="Shenoy N."/>
            <person name="Sisk P."/>
            <person name="Stolte C."/>
            <person name="Sykes S."/>
            <person name="White J."/>
            <person name="Yandava C."/>
            <person name="Haas B."/>
            <person name="Henn M.R."/>
            <person name="Nusbaum C."/>
            <person name="Birren B."/>
        </authorList>
    </citation>
    <scope>NUCLEOTIDE SEQUENCE [LARGE SCALE GENOMIC DNA]</scope>
</reference>
<name>A0A1I7VGP5_LOALO</name>
<keyword evidence="1" id="KW-1185">Reference proteome</keyword>
<evidence type="ECO:0000313" key="2">
    <source>
        <dbReference type="WBParaSite" id="EN70_2354"/>
    </source>
</evidence>
<accession>A0A1I7VGP5</accession>
<dbReference type="Proteomes" id="UP000095285">
    <property type="component" value="Unassembled WGS sequence"/>
</dbReference>
<reference evidence="2" key="2">
    <citation type="submission" date="2016-11" db="UniProtKB">
        <authorList>
            <consortium name="WormBaseParasite"/>
        </authorList>
    </citation>
    <scope>IDENTIFICATION</scope>
</reference>